<feature type="domain" description="Methyltransferase" evidence="1">
    <location>
        <begin position="45"/>
        <end position="96"/>
    </location>
</feature>
<dbReference type="GO" id="GO:0008168">
    <property type="term" value="F:methyltransferase activity"/>
    <property type="evidence" value="ECO:0007669"/>
    <property type="project" value="UniProtKB-KW"/>
</dbReference>
<reference evidence="2 3" key="1">
    <citation type="submission" date="2024-06" db="EMBL/GenBank/DDBJ databases">
        <title>Sorghum-associated microbial communities from plants grown in Nebraska, USA.</title>
        <authorList>
            <person name="Schachtman D."/>
        </authorList>
    </citation>
    <scope>NUCLEOTIDE SEQUENCE [LARGE SCALE GENOMIC DNA]</scope>
    <source>
        <strain evidence="2 3">1288</strain>
    </source>
</reference>
<evidence type="ECO:0000313" key="2">
    <source>
        <dbReference type="EMBL" id="MET3657643.1"/>
    </source>
</evidence>
<name>A0ABV2K980_SPOPS</name>
<comment type="caution">
    <text evidence="2">The sequence shown here is derived from an EMBL/GenBank/DDBJ whole genome shotgun (WGS) entry which is preliminary data.</text>
</comment>
<dbReference type="GO" id="GO:0032259">
    <property type="term" value="P:methylation"/>
    <property type="evidence" value="ECO:0007669"/>
    <property type="project" value="UniProtKB-KW"/>
</dbReference>
<keyword evidence="2" id="KW-0489">Methyltransferase</keyword>
<sequence>MYDKECDRLLRINTVGVREWLHQSSHYNRYEATPYKALDDFFEVYELKKTDRLVDFGCGKGRLPFYIHNRCGVSVTGIEMSGQLYQEALENQASYMQKVKRSNTFISFECCLAEEYEVEAEDNRFYFFNPFSIQIFMTVIANVLRSVDQHKRSVDIILYYPTSDYIEFLETSTPFELIKGVKVSSMHEKDPNELFLVFRLGD</sequence>
<gene>
    <name evidence="2" type="ORF">ABIC55_002730</name>
</gene>
<accession>A0ABV2K980</accession>
<keyword evidence="3" id="KW-1185">Reference proteome</keyword>
<proteinExistence type="predicted"/>
<organism evidence="2 3">
    <name type="scientific">Sporosarcina psychrophila</name>
    <name type="common">Bacillus psychrophilus</name>
    <dbReference type="NCBI Taxonomy" id="1476"/>
    <lineage>
        <taxon>Bacteria</taxon>
        <taxon>Bacillati</taxon>
        <taxon>Bacillota</taxon>
        <taxon>Bacilli</taxon>
        <taxon>Bacillales</taxon>
        <taxon>Caryophanaceae</taxon>
        <taxon>Sporosarcina</taxon>
    </lineage>
</organism>
<dbReference type="InterPro" id="IPR025714">
    <property type="entry name" value="Methyltranfer_dom"/>
</dbReference>
<evidence type="ECO:0000259" key="1">
    <source>
        <dbReference type="Pfam" id="PF13679"/>
    </source>
</evidence>
<evidence type="ECO:0000313" key="3">
    <source>
        <dbReference type="Proteomes" id="UP001549104"/>
    </source>
</evidence>
<dbReference type="Proteomes" id="UP001549104">
    <property type="component" value="Unassembled WGS sequence"/>
</dbReference>
<dbReference type="SUPFAM" id="SSF53335">
    <property type="entry name" value="S-adenosyl-L-methionine-dependent methyltransferases"/>
    <property type="match status" value="1"/>
</dbReference>
<dbReference type="Gene3D" id="3.40.50.150">
    <property type="entry name" value="Vaccinia Virus protein VP39"/>
    <property type="match status" value="1"/>
</dbReference>
<dbReference type="Pfam" id="PF13679">
    <property type="entry name" value="Methyltransf_32"/>
    <property type="match status" value="1"/>
</dbReference>
<dbReference type="CDD" id="cd02440">
    <property type="entry name" value="AdoMet_MTases"/>
    <property type="match status" value="1"/>
</dbReference>
<dbReference type="InterPro" id="IPR029063">
    <property type="entry name" value="SAM-dependent_MTases_sf"/>
</dbReference>
<dbReference type="RefSeq" id="WP_187046301.1">
    <property type="nucleotide sequence ID" value="NZ_JBEPME010000003.1"/>
</dbReference>
<keyword evidence="2" id="KW-0808">Transferase</keyword>
<protein>
    <submittedName>
        <fullName evidence="2">SAM-dependent methyltransferase</fullName>
    </submittedName>
</protein>
<dbReference type="EMBL" id="JBEPME010000003">
    <property type="protein sequence ID" value="MET3657643.1"/>
    <property type="molecule type" value="Genomic_DNA"/>
</dbReference>